<dbReference type="EMBL" id="JAMTCC010000056">
    <property type="protein sequence ID" value="MCT7947821.1"/>
    <property type="molecule type" value="Genomic_DNA"/>
</dbReference>
<comment type="caution">
    <text evidence="1">The sequence shown here is derived from an EMBL/GenBank/DDBJ whole genome shotgun (WGS) entry which is preliminary data.</text>
</comment>
<organism evidence="1 2">
    <name type="scientific">Shewanella septentrionalis</name>
    <dbReference type="NCBI Taxonomy" id="2952223"/>
    <lineage>
        <taxon>Bacteria</taxon>
        <taxon>Pseudomonadati</taxon>
        <taxon>Pseudomonadota</taxon>
        <taxon>Gammaproteobacteria</taxon>
        <taxon>Alteromonadales</taxon>
        <taxon>Shewanellaceae</taxon>
        <taxon>Shewanella</taxon>
    </lineage>
</organism>
<accession>A0A9X3AW25</accession>
<gene>
    <name evidence="1" type="ORF">NE536_20950</name>
</gene>
<keyword evidence="2" id="KW-1185">Reference proteome</keyword>
<dbReference type="Proteomes" id="UP001155604">
    <property type="component" value="Unassembled WGS sequence"/>
</dbReference>
<dbReference type="RefSeq" id="WP_261273921.1">
    <property type="nucleotide sequence ID" value="NZ_JAMTCC010000056.1"/>
</dbReference>
<evidence type="ECO:0000313" key="1">
    <source>
        <dbReference type="EMBL" id="MCT7947821.1"/>
    </source>
</evidence>
<dbReference type="AlphaFoldDB" id="A0A9X3AW25"/>
<proteinExistence type="predicted"/>
<evidence type="ECO:0000313" key="2">
    <source>
        <dbReference type="Proteomes" id="UP001155604"/>
    </source>
</evidence>
<reference evidence="1" key="1">
    <citation type="journal article" date="2023" name="Int. J. Syst. Evol. Microbiol.">
        <title>&lt;i&gt;Shewanella septentrionalis&lt;/i&gt; sp. nov. and &lt;i&gt;Shewanella holmiensis&lt;/i&gt; sp. nov., isolated from Baltic Sea water and sediments.</title>
        <authorList>
            <person name="Martin-Rodriguez A.J."/>
            <person name="Thorell K."/>
            <person name="Joffre E."/>
            <person name="Jensie-Markopoulos S."/>
            <person name="Moore E.R.B."/>
            <person name="Sjoling A."/>
        </authorList>
    </citation>
    <scope>NUCLEOTIDE SEQUENCE</scope>
    <source>
        <strain evidence="1">SP1W3</strain>
    </source>
</reference>
<protein>
    <submittedName>
        <fullName evidence="1">Uncharacterized protein</fullName>
    </submittedName>
</protein>
<name>A0A9X3AW25_9GAMM</name>
<sequence length="68" mass="7455">MYIERHCLPSTTYGAADVVKEKIKAAKGIKSILFGARDAVANRYATSILLIATTPQSFQPVPSVLIRY</sequence>